<comment type="caution">
    <text evidence="4">The sequence shown here is derived from an EMBL/GenBank/DDBJ whole genome shotgun (WGS) entry which is preliminary data.</text>
</comment>
<dbReference type="Gene3D" id="3.30.420.40">
    <property type="match status" value="2"/>
</dbReference>
<keyword evidence="5" id="KW-1185">Reference proteome</keyword>
<evidence type="ECO:0000256" key="2">
    <source>
        <dbReference type="RuleBase" id="RU000487"/>
    </source>
</evidence>
<organism evidence="4 5">
    <name type="scientific">Stephanodiscus triporus</name>
    <dbReference type="NCBI Taxonomy" id="2934178"/>
    <lineage>
        <taxon>Eukaryota</taxon>
        <taxon>Sar</taxon>
        <taxon>Stramenopiles</taxon>
        <taxon>Ochrophyta</taxon>
        <taxon>Bacillariophyta</taxon>
        <taxon>Coscinodiscophyceae</taxon>
        <taxon>Thalassiosirophycidae</taxon>
        <taxon>Stephanodiscales</taxon>
        <taxon>Stephanodiscaceae</taxon>
        <taxon>Stephanodiscus</taxon>
    </lineage>
</organism>
<comment type="similarity">
    <text evidence="2">Belongs to the actin family.</text>
</comment>
<dbReference type="SMART" id="SM00268">
    <property type="entry name" value="ACTIN"/>
    <property type="match status" value="1"/>
</dbReference>
<evidence type="ECO:0000256" key="3">
    <source>
        <dbReference type="SAM" id="MobiDB-lite"/>
    </source>
</evidence>
<evidence type="ECO:0000256" key="1">
    <source>
        <dbReference type="ARBA" id="ARBA00049360"/>
    </source>
</evidence>
<gene>
    <name evidence="4" type="ORF">ACHAW5_000782</name>
</gene>
<dbReference type="InterPro" id="IPR004000">
    <property type="entry name" value="Actin"/>
</dbReference>
<dbReference type="InterPro" id="IPR043129">
    <property type="entry name" value="ATPase_NBD"/>
</dbReference>
<sequence>MASHQTIVVELGSSRIKVGFAGESKPRRVLNDDGGSGGGARRGGGGWTVAINDGMVSRACRWTSLHRYHSSMYDASRDDSAKSGGSASVPTTAYEWERTLYPLFSHALTSILFVQRPSRHRMLILTSDAFPPRIFREALHRVLLDYLGVGGVWLLNGGAFEGVYHLLEGLPPPPSLTSSAGPPRAHLIVDIGTHEARVAVCVAGSSILADTHRATLSGYDSFLGQVLTNYQGEKIVAKDAVDEECAHLEEEGSYYCPVTSLEDANAVVRAWIALSSSSAGFSPDITTVQVRLPSLERAQRTESSMEATIQLPVQPLLKAFHQIYLDYSNPSSLIFAMLTSVRTCPIDYRKAALQHALLLGGGSVALRHFCFWGGLASTGSSTNNGLGPQLETAARDACGVSSDDESAGESKGEEKKDDGASSVSSISRKRFRSLQGVVHGHVDDDDGRRGGINIQYPDPFAADMVAWIGGSIMGTLGYSKYYQNKFP</sequence>
<feature type="region of interest" description="Disordered" evidence="3">
    <location>
        <begin position="395"/>
        <end position="427"/>
    </location>
</feature>
<dbReference type="Pfam" id="PF00022">
    <property type="entry name" value="Actin"/>
    <property type="match status" value="1"/>
</dbReference>
<comment type="catalytic activity">
    <reaction evidence="1">
        <text>ATP + H2O = ADP + phosphate + H(+)</text>
        <dbReference type="Rhea" id="RHEA:13065"/>
        <dbReference type="ChEBI" id="CHEBI:15377"/>
        <dbReference type="ChEBI" id="CHEBI:15378"/>
        <dbReference type="ChEBI" id="CHEBI:30616"/>
        <dbReference type="ChEBI" id="CHEBI:43474"/>
        <dbReference type="ChEBI" id="CHEBI:456216"/>
    </reaction>
</comment>
<dbReference type="Gene3D" id="3.90.640.10">
    <property type="entry name" value="Actin, Chain A, domain 4"/>
    <property type="match status" value="1"/>
</dbReference>
<evidence type="ECO:0000313" key="5">
    <source>
        <dbReference type="Proteomes" id="UP001530315"/>
    </source>
</evidence>
<proteinExistence type="inferred from homology"/>
<dbReference type="AlphaFoldDB" id="A0ABD3MSW5"/>
<dbReference type="EMBL" id="JALLAZ020001728">
    <property type="protein sequence ID" value="KAL3766547.1"/>
    <property type="molecule type" value="Genomic_DNA"/>
</dbReference>
<protein>
    <submittedName>
        <fullName evidence="4">Uncharacterized protein</fullName>
    </submittedName>
</protein>
<name>A0ABD3MSW5_9STRA</name>
<accession>A0ABD3MSW5</accession>
<evidence type="ECO:0000313" key="4">
    <source>
        <dbReference type="EMBL" id="KAL3766547.1"/>
    </source>
</evidence>
<feature type="compositionally biased region" description="Basic and acidic residues" evidence="3">
    <location>
        <begin position="408"/>
        <end position="419"/>
    </location>
</feature>
<dbReference type="Proteomes" id="UP001530315">
    <property type="component" value="Unassembled WGS sequence"/>
</dbReference>
<dbReference type="SUPFAM" id="SSF53067">
    <property type="entry name" value="Actin-like ATPase domain"/>
    <property type="match status" value="2"/>
</dbReference>
<reference evidence="4 5" key="1">
    <citation type="submission" date="2024-10" db="EMBL/GenBank/DDBJ databases">
        <title>Updated reference genomes for cyclostephanoid diatoms.</title>
        <authorList>
            <person name="Roberts W.R."/>
            <person name="Alverson A.J."/>
        </authorList>
    </citation>
    <scope>NUCLEOTIDE SEQUENCE [LARGE SCALE GENOMIC DNA]</scope>
    <source>
        <strain evidence="4 5">AJA276-08</strain>
    </source>
</reference>